<organism evidence="8 9">
    <name type="scientific">Robiginitalea myxolifaciens</name>
    <dbReference type="NCBI Taxonomy" id="400055"/>
    <lineage>
        <taxon>Bacteria</taxon>
        <taxon>Pseudomonadati</taxon>
        <taxon>Bacteroidota</taxon>
        <taxon>Flavobacteriia</taxon>
        <taxon>Flavobacteriales</taxon>
        <taxon>Flavobacteriaceae</taxon>
        <taxon>Robiginitalea</taxon>
    </lineage>
</organism>
<dbReference type="PANTHER" id="PTHR10491">
    <property type="entry name" value="DTDP-4-DEHYDRORHAMNOSE REDUCTASE"/>
    <property type="match status" value="1"/>
</dbReference>
<comment type="catalytic activity">
    <reaction evidence="5">
        <text>dTDP-beta-L-rhamnose + NADP(+) = dTDP-4-dehydro-beta-L-rhamnose + NADPH + H(+)</text>
        <dbReference type="Rhea" id="RHEA:21796"/>
        <dbReference type="ChEBI" id="CHEBI:15378"/>
        <dbReference type="ChEBI" id="CHEBI:57510"/>
        <dbReference type="ChEBI" id="CHEBI:57783"/>
        <dbReference type="ChEBI" id="CHEBI:58349"/>
        <dbReference type="ChEBI" id="CHEBI:62830"/>
        <dbReference type="EC" id="1.1.1.133"/>
    </reaction>
</comment>
<dbReference type="Gene3D" id="3.40.50.720">
    <property type="entry name" value="NAD(P)-binding Rossmann-like Domain"/>
    <property type="match status" value="1"/>
</dbReference>
<dbReference type="STRING" id="400055.SAMN04490243_1136"/>
<protein>
    <recommendedName>
        <fullName evidence="4 6">dTDP-4-dehydrorhamnose reductase</fullName>
        <ecNumber evidence="3 6">1.1.1.133</ecNumber>
    </recommendedName>
</protein>
<dbReference type="GO" id="GO:0008831">
    <property type="term" value="F:dTDP-4-dehydrorhamnose reductase activity"/>
    <property type="evidence" value="ECO:0007669"/>
    <property type="project" value="UniProtKB-EC"/>
</dbReference>
<evidence type="ECO:0000256" key="1">
    <source>
        <dbReference type="ARBA" id="ARBA00004781"/>
    </source>
</evidence>
<keyword evidence="9" id="KW-1185">Reference proteome</keyword>
<evidence type="ECO:0000313" key="8">
    <source>
        <dbReference type="EMBL" id="SFR36441.1"/>
    </source>
</evidence>
<dbReference type="InterPro" id="IPR029903">
    <property type="entry name" value="RmlD-like-bd"/>
</dbReference>
<dbReference type="AlphaFoldDB" id="A0A1I6G2T2"/>
<dbReference type="InterPro" id="IPR005913">
    <property type="entry name" value="dTDP_dehydrorham_reduct"/>
</dbReference>
<evidence type="ECO:0000313" key="9">
    <source>
        <dbReference type="Proteomes" id="UP000199534"/>
    </source>
</evidence>
<comment type="pathway">
    <text evidence="1 6">Carbohydrate biosynthesis; dTDP-L-rhamnose biosynthesis.</text>
</comment>
<evidence type="ECO:0000256" key="6">
    <source>
        <dbReference type="RuleBase" id="RU364082"/>
    </source>
</evidence>
<dbReference type="Pfam" id="PF04321">
    <property type="entry name" value="RmlD_sub_bind"/>
    <property type="match status" value="1"/>
</dbReference>
<dbReference type="OrthoDB" id="9803892at2"/>
<comment type="similarity">
    <text evidence="2 6">Belongs to the dTDP-4-dehydrorhamnose reductase family.</text>
</comment>
<gene>
    <name evidence="8" type="ORF">SAMN04490243_1136</name>
</gene>
<evidence type="ECO:0000256" key="5">
    <source>
        <dbReference type="ARBA" id="ARBA00048200"/>
    </source>
</evidence>
<keyword evidence="6" id="KW-0521">NADP</keyword>
<proteinExistence type="inferred from homology"/>
<feature type="domain" description="RmlD-like substrate binding" evidence="7">
    <location>
        <begin position="3"/>
        <end position="262"/>
    </location>
</feature>
<evidence type="ECO:0000259" key="7">
    <source>
        <dbReference type="Pfam" id="PF04321"/>
    </source>
</evidence>
<accession>A0A1I6G2T2</accession>
<dbReference type="CDD" id="cd05254">
    <property type="entry name" value="dTDP_HR_like_SDR_e"/>
    <property type="match status" value="1"/>
</dbReference>
<dbReference type="EC" id="1.1.1.133" evidence="3 6"/>
<comment type="function">
    <text evidence="6">Catalyzes the reduction of dTDP-6-deoxy-L-lyxo-4-hexulose to yield dTDP-L-rhamnose.</text>
</comment>
<evidence type="ECO:0000256" key="2">
    <source>
        <dbReference type="ARBA" id="ARBA00010944"/>
    </source>
</evidence>
<evidence type="ECO:0000256" key="3">
    <source>
        <dbReference type="ARBA" id="ARBA00012929"/>
    </source>
</evidence>
<dbReference type="NCBIfam" id="TIGR01214">
    <property type="entry name" value="rmlD"/>
    <property type="match status" value="1"/>
</dbReference>
<sequence>MIRVAISGAGGQLARALEDVSGAYPEISAFFFDRNHLDITSLEIINAVHQEVKPDYWINCAAYTQVDLAEKFPQEAMQVNGLGPGYLARVCRDSGSTLIHISTDYVFDGKKEGGYYPEDQTNPINVYGKTKLAGEEAIRSILERYFIIRTSWLYSRKHGPNFYTKIRDRARNGDALEITDTQRGCPTEAESLARFLLDLVRSGSDKYGIYHYTNGEAMTWFDFAKRILQEEGLLEETRLQRVQNYRTLAERPQTSILLSGKAQLPS</sequence>
<keyword evidence="6" id="KW-0560">Oxidoreductase</keyword>
<reference evidence="8 9" key="1">
    <citation type="submission" date="2016-10" db="EMBL/GenBank/DDBJ databases">
        <authorList>
            <person name="de Groot N.N."/>
        </authorList>
    </citation>
    <scope>NUCLEOTIDE SEQUENCE [LARGE SCALE GENOMIC DNA]</scope>
    <source>
        <strain evidence="8 9">DSM 21019</strain>
    </source>
</reference>
<dbReference type="EMBL" id="FOYQ01000001">
    <property type="protein sequence ID" value="SFR36441.1"/>
    <property type="molecule type" value="Genomic_DNA"/>
</dbReference>
<dbReference type="UniPathway" id="UPA00124"/>
<name>A0A1I6G2T2_9FLAO</name>
<dbReference type="Proteomes" id="UP000199534">
    <property type="component" value="Unassembled WGS sequence"/>
</dbReference>
<dbReference type="Gene3D" id="3.90.25.10">
    <property type="entry name" value="UDP-galactose 4-epimerase, domain 1"/>
    <property type="match status" value="1"/>
</dbReference>
<dbReference type="PANTHER" id="PTHR10491:SF4">
    <property type="entry name" value="METHIONINE ADENOSYLTRANSFERASE 2 SUBUNIT BETA"/>
    <property type="match status" value="1"/>
</dbReference>
<dbReference type="InterPro" id="IPR036291">
    <property type="entry name" value="NAD(P)-bd_dom_sf"/>
</dbReference>
<evidence type="ECO:0000256" key="4">
    <source>
        <dbReference type="ARBA" id="ARBA00017099"/>
    </source>
</evidence>
<dbReference type="GO" id="GO:0019305">
    <property type="term" value="P:dTDP-rhamnose biosynthetic process"/>
    <property type="evidence" value="ECO:0007669"/>
    <property type="project" value="UniProtKB-UniPathway"/>
</dbReference>
<dbReference type="SUPFAM" id="SSF51735">
    <property type="entry name" value="NAD(P)-binding Rossmann-fold domains"/>
    <property type="match status" value="1"/>
</dbReference>
<dbReference type="RefSeq" id="WP_092981375.1">
    <property type="nucleotide sequence ID" value="NZ_FOYQ01000001.1"/>
</dbReference>